<dbReference type="PANTHER" id="PTHR46060:SF2">
    <property type="entry name" value="HISTONE-LYSINE N-METHYLTRANSFERASE SETMAR"/>
    <property type="match status" value="1"/>
</dbReference>
<dbReference type="EMBL" id="DQ138259">
    <property type="protein sequence ID" value="AAZ67105.1"/>
    <property type="molecule type" value="Genomic_DNA"/>
</dbReference>
<dbReference type="InterPro" id="IPR036388">
    <property type="entry name" value="WH-like_DNA-bd_sf"/>
</dbReference>
<dbReference type="InterPro" id="IPR041426">
    <property type="entry name" value="Mos1_HTH"/>
</dbReference>
<dbReference type="GO" id="GO:0015074">
    <property type="term" value="P:DNA integration"/>
    <property type="evidence" value="ECO:0007669"/>
    <property type="project" value="TreeGrafter"/>
</dbReference>
<organism evidence="2">
    <name type="scientific">Adineta vaga</name>
    <name type="common">Rotifer</name>
    <name type="synonym">Callidina vaga</name>
    <dbReference type="NCBI Taxonomy" id="104782"/>
    <lineage>
        <taxon>Eukaryota</taxon>
        <taxon>Metazoa</taxon>
        <taxon>Spiralia</taxon>
        <taxon>Gnathifera</taxon>
        <taxon>Rotifera</taxon>
        <taxon>Eurotatoria</taxon>
        <taxon>Bdelloidea</taxon>
        <taxon>Adinetida</taxon>
        <taxon>Adinetidae</taxon>
        <taxon>Adineta</taxon>
    </lineage>
</organism>
<dbReference type="GO" id="GO:0000014">
    <property type="term" value="F:single-stranded DNA endodeoxyribonuclease activity"/>
    <property type="evidence" value="ECO:0007669"/>
    <property type="project" value="TreeGrafter"/>
</dbReference>
<dbReference type="AlphaFoldDB" id="Q45FH6"/>
<dbReference type="Pfam" id="PF17906">
    <property type="entry name" value="HTH_48"/>
    <property type="match status" value="1"/>
</dbReference>
<dbReference type="GO" id="GO:0035861">
    <property type="term" value="C:site of double-strand break"/>
    <property type="evidence" value="ECO:0007669"/>
    <property type="project" value="TreeGrafter"/>
</dbReference>
<dbReference type="GO" id="GO:0000729">
    <property type="term" value="P:DNA double-strand break processing"/>
    <property type="evidence" value="ECO:0007669"/>
    <property type="project" value="TreeGrafter"/>
</dbReference>
<dbReference type="PANTHER" id="PTHR46060">
    <property type="entry name" value="MARINER MOS1 TRANSPOSASE-LIKE PROTEIN"/>
    <property type="match status" value="1"/>
</dbReference>
<dbReference type="GO" id="GO:0006303">
    <property type="term" value="P:double-strand break repair via nonhomologous end joining"/>
    <property type="evidence" value="ECO:0007669"/>
    <property type="project" value="TreeGrafter"/>
</dbReference>
<sequence length="345" mass="40289">MDVDVESKINLSHREIRVLSLHEFRLDHKATEAANNICGTMGQGLVSTRTAQRWFNHFKNRDLELDDVPRSGRLMELDVGFLRQLIQQDPRSTLGYLAEQLGFSHTTVEKHLKELGKTWKYGVWIPHKLSSHQLQQRGDTCMDLITSHRNYQWLSNLITGDEKWVLYVNYTRRRQWLSAGQTGVATPKADLHPKKLMLSVWWGIKGVIHWEVLPNGYTITADLYCQQLDRVAEKLKGKQDRVYFLHDNARPHVAKSTREKLLKLGWITIPHPPYSPDLAPTDYHLFRSLSNGLRDKKFDDESDVKTELVKFFDEKSQDFYERGIMSLPERWQQVVDSNGKYIFEN</sequence>
<dbReference type="GO" id="GO:0003697">
    <property type="term" value="F:single-stranded DNA binding"/>
    <property type="evidence" value="ECO:0007669"/>
    <property type="project" value="TreeGrafter"/>
</dbReference>
<dbReference type="GO" id="GO:0003690">
    <property type="term" value="F:double-stranded DNA binding"/>
    <property type="evidence" value="ECO:0007669"/>
    <property type="project" value="TreeGrafter"/>
</dbReference>
<dbReference type="Pfam" id="PF13412">
    <property type="entry name" value="HTH_24"/>
    <property type="match status" value="1"/>
</dbReference>
<dbReference type="Gene3D" id="1.10.10.10">
    <property type="entry name" value="Winged helix-like DNA-binding domain superfamily/Winged helix DNA-binding domain"/>
    <property type="match status" value="1"/>
</dbReference>
<dbReference type="InterPro" id="IPR001888">
    <property type="entry name" value="Transposase_1"/>
</dbReference>
<protein>
    <submittedName>
        <fullName evidence="2">Transposase</fullName>
    </submittedName>
</protein>
<evidence type="ECO:0000313" key="2">
    <source>
        <dbReference type="EMBL" id="AAZ67105.1"/>
    </source>
</evidence>
<dbReference type="GO" id="GO:0044547">
    <property type="term" value="F:DNA topoisomerase binding"/>
    <property type="evidence" value="ECO:0007669"/>
    <property type="project" value="TreeGrafter"/>
</dbReference>
<reference evidence="2" key="1">
    <citation type="journal article" date="2005" name="Proc. Natl. Acad. Sci. U.S.A.">
        <title>Diverse DNA transposons in rotifers of the class Bdelloidea.</title>
        <authorList>
            <person name="Arkhipova I.R."/>
            <person name="Meselson M."/>
        </authorList>
    </citation>
    <scope>NUCLEOTIDE SEQUENCE</scope>
</reference>
<dbReference type="GO" id="GO:0042800">
    <property type="term" value="F:histone H3K4 methyltransferase activity"/>
    <property type="evidence" value="ECO:0007669"/>
    <property type="project" value="TreeGrafter"/>
</dbReference>
<dbReference type="GO" id="GO:0046975">
    <property type="term" value="F:histone H3K36 methyltransferase activity"/>
    <property type="evidence" value="ECO:0007669"/>
    <property type="project" value="TreeGrafter"/>
</dbReference>
<evidence type="ECO:0000259" key="1">
    <source>
        <dbReference type="Pfam" id="PF17906"/>
    </source>
</evidence>
<dbReference type="Pfam" id="PF01359">
    <property type="entry name" value="Transposase_1"/>
    <property type="match status" value="1"/>
</dbReference>
<dbReference type="InterPro" id="IPR052709">
    <property type="entry name" value="Transposase-MT_Hybrid"/>
</dbReference>
<dbReference type="Gene3D" id="3.30.420.10">
    <property type="entry name" value="Ribonuclease H-like superfamily/Ribonuclease H"/>
    <property type="match status" value="1"/>
</dbReference>
<dbReference type="InterPro" id="IPR036397">
    <property type="entry name" value="RNaseH_sf"/>
</dbReference>
<accession>Q45FH6</accession>
<proteinExistence type="predicted"/>
<name>Q45FH6_ADIVA</name>
<dbReference type="GO" id="GO:0031297">
    <property type="term" value="P:replication fork processing"/>
    <property type="evidence" value="ECO:0007669"/>
    <property type="project" value="TreeGrafter"/>
</dbReference>
<dbReference type="GO" id="GO:0044774">
    <property type="term" value="P:mitotic DNA integrity checkpoint signaling"/>
    <property type="evidence" value="ECO:0007669"/>
    <property type="project" value="TreeGrafter"/>
</dbReference>
<dbReference type="Gene3D" id="1.10.10.1450">
    <property type="match status" value="1"/>
</dbReference>
<dbReference type="GO" id="GO:0005634">
    <property type="term" value="C:nucleus"/>
    <property type="evidence" value="ECO:0007669"/>
    <property type="project" value="TreeGrafter"/>
</dbReference>
<dbReference type="GO" id="GO:0000793">
    <property type="term" value="C:condensed chromosome"/>
    <property type="evidence" value="ECO:0007669"/>
    <property type="project" value="TreeGrafter"/>
</dbReference>
<feature type="domain" description="Mos1 transposase HTH" evidence="1">
    <location>
        <begin position="14"/>
        <end position="62"/>
    </location>
</feature>